<comment type="caution">
    <text evidence="2">The sequence shown here is derived from an EMBL/GenBank/DDBJ whole genome shotgun (WGS) entry which is preliminary data.</text>
</comment>
<dbReference type="InterPro" id="IPR013216">
    <property type="entry name" value="Methyltransf_11"/>
</dbReference>
<feature type="domain" description="Methyltransferase type 11" evidence="1">
    <location>
        <begin position="93"/>
        <end position="182"/>
    </location>
</feature>
<reference evidence="2 3" key="1">
    <citation type="submission" date="2017-08" db="EMBL/GenBank/DDBJ databases">
        <title>Genomic and metabolic characterisation of spoilage-associated Pseudomonas species.</title>
        <authorList>
            <person name="Stanborough T."/>
            <person name="Fegan N."/>
            <person name="Powell S.M."/>
            <person name="Singh T."/>
            <person name="Tamplin M.L."/>
            <person name="Chandry P.S."/>
        </authorList>
    </citation>
    <scope>NUCLEOTIDE SEQUENCE [LARGE SCALE GENOMIC DNA]</scope>
    <source>
        <strain evidence="2 3">L1802</strain>
    </source>
</reference>
<accession>A0A266NDC4</accession>
<dbReference type="OrthoDB" id="1524727at2"/>
<sequence length="245" mass="28656">MSDRDFEMIEPDVLKVKGNYKGPEETEFRGRTYYRFMDFFYTYTPYLDELNPDDVSHLCRARASFPDLISQTNVDVRELFRQVAKELEPKTFLEIGAGPNPIFYDQPENSTGYVISDADPEVIKKLCNNKNNCHIFSNSQYTLPFGDDHFELVMAVFVLHFPFYPNQLTELYRTMSPLGAMVANVYRRTVEARRKLSEDIEKAGFNIQKVHDTKNLCRDHEYWILGKNLTHIYNCAKTLERISTN</sequence>
<dbReference type="AlphaFoldDB" id="A0A266NDC4"/>
<dbReference type="SUPFAM" id="SSF53335">
    <property type="entry name" value="S-adenosyl-L-methionine-dependent methyltransferases"/>
    <property type="match status" value="1"/>
</dbReference>
<organism evidence="2 3">
    <name type="scientific">Pseudomonas lundensis</name>
    <dbReference type="NCBI Taxonomy" id="86185"/>
    <lineage>
        <taxon>Bacteria</taxon>
        <taxon>Pseudomonadati</taxon>
        <taxon>Pseudomonadota</taxon>
        <taxon>Gammaproteobacteria</taxon>
        <taxon>Pseudomonadales</taxon>
        <taxon>Pseudomonadaceae</taxon>
        <taxon>Pseudomonas</taxon>
    </lineage>
</organism>
<dbReference type="InterPro" id="IPR029063">
    <property type="entry name" value="SAM-dependent_MTases_sf"/>
</dbReference>
<gene>
    <name evidence="2" type="ORF">CJF39_08085</name>
</gene>
<name>A0A266NDC4_9PSED</name>
<dbReference type="EMBL" id="NQKI01000009">
    <property type="protein sequence ID" value="OZY60002.1"/>
    <property type="molecule type" value="Genomic_DNA"/>
</dbReference>
<dbReference type="Pfam" id="PF08241">
    <property type="entry name" value="Methyltransf_11"/>
    <property type="match status" value="1"/>
</dbReference>
<dbReference type="Gene3D" id="3.40.50.150">
    <property type="entry name" value="Vaccinia Virus protein VP39"/>
    <property type="match status" value="1"/>
</dbReference>
<evidence type="ECO:0000313" key="3">
    <source>
        <dbReference type="Proteomes" id="UP000215788"/>
    </source>
</evidence>
<dbReference type="GO" id="GO:0008757">
    <property type="term" value="F:S-adenosylmethionine-dependent methyltransferase activity"/>
    <property type="evidence" value="ECO:0007669"/>
    <property type="project" value="InterPro"/>
</dbReference>
<evidence type="ECO:0000313" key="2">
    <source>
        <dbReference type="EMBL" id="OZY60002.1"/>
    </source>
</evidence>
<dbReference type="RefSeq" id="WP_094992945.1">
    <property type="nucleotide sequence ID" value="NZ_NQKI01000009.1"/>
</dbReference>
<evidence type="ECO:0000259" key="1">
    <source>
        <dbReference type="Pfam" id="PF08241"/>
    </source>
</evidence>
<proteinExistence type="predicted"/>
<protein>
    <recommendedName>
        <fullName evidence="1">Methyltransferase type 11 domain-containing protein</fullName>
    </recommendedName>
</protein>
<dbReference type="Proteomes" id="UP000215788">
    <property type="component" value="Unassembled WGS sequence"/>
</dbReference>